<dbReference type="Pfam" id="PF00293">
    <property type="entry name" value="NUDIX"/>
    <property type="match status" value="1"/>
</dbReference>
<feature type="domain" description="Nudix hydrolase" evidence="12">
    <location>
        <begin position="132"/>
        <end position="264"/>
    </location>
</feature>
<dbReference type="EMBL" id="JAEAOA010001693">
    <property type="protein sequence ID" value="KAK3604373.1"/>
    <property type="molecule type" value="Genomic_DNA"/>
</dbReference>
<evidence type="ECO:0000256" key="4">
    <source>
        <dbReference type="ARBA" id="ARBA00005582"/>
    </source>
</evidence>
<dbReference type="FunFam" id="3.90.79.10:FF:000027">
    <property type="entry name" value="nucleoside diphosphate-linked moiety X motif 6"/>
    <property type="match status" value="1"/>
</dbReference>
<dbReference type="CDD" id="cd04670">
    <property type="entry name" value="NUDIX_ASFGF2_Nudt6"/>
    <property type="match status" value="1"/>
</dbReference>
<dbReference type="PROSITE" id="PS51462">
    <property type="entry name" value="NUDIX"/>
    <property type="match status" value="1"/>
</dbReference>
<evidence type="ECO:0000256" key="8">
    <source>
        <dbReference type="ARBA" id="ARBA00023242"/>
    </source>
</evidence>
<gene>
    <name evidence="13" type="ORF">CHS0354_028217</name>
</gene>
<organism evidence="13 14">
    <name type="scientific">Potamilus streckersoni</name>
    <dbReference type="NCBI Taxonomy" id="2493646"/>
    <lineage>
        <taxon>Eukaryota</taxon>
        <taxon>Metazoa</taxon>
        <taxon>Spiralia</taxon>
        <taxon>Lophotrochozoa</taxon>
        <taxon>Mollusca</taxon>
        <taxon>Bivalvia</taxon>
        <taxon>Autobranchia</taxon>
        <taxon>Heteroconchia</taxon>
        <taxon>Palaeoheterodonta</taxon>
        <taxon>Unionida</taxon>
        <taxon>Unionoidea</taxon>
        <taxon>Unionidae</taxon>
        <taxon>Ambleminae</taxon>
        <taxon>Lampsilini</taxon>
        <taxon>Potamilus</taxon>
    </lineage>
</organism>
<evidence type="ECO:0000256" key="11">
    <source>
        <dbReference type="RuleBase" id="RU003476"/>
    </source>
</evidence>
<evidence type="ECO:0000256" key="2">
    <source>
        <dbReference type="ARBA" id="ARBA00004173"/>
    </source>
</evidence>
<comment type="function">
    <text evidence="9">May contribute to the regulation of cell proliferation.</text>
</comment>
<evidence type="ECO:0000256" key="7">
    <source>
        <dbReference type="ARBA" id="ARBA00023128"/>
    </source>
</evidence>
<comment type="subcellular location">
    <subcellularLocation>
        <location evidence="3">Cytoplasm</location>
    </subcellularLocation>
    <subcellularLocation>
        <location evidence="2">Mitochondrion</location>
    </subcellularLocation>
    <subcellularLocation>
        <location evidence="1">Nucleus</location>
    </subcellularLocation>
</comment>
<dbReference type="PANTHER" id="PTHR13994">
    <property type="entry name" value="NUDIX HYDROLASE RELATED"/>
    <property type="match status" value="1"/>
</dbReference>
<evidence type="ECO:0000259" key="12">
    <source>
        <dbReference type="PROSITE" id="PS51462"/>
    </source>
</evidence>
<accession>A0AAE0T722</accession>
<evidence type="ECO:0000256" key="10">
    <source>
        <dbReference type="ARBA" id="ARBA00068898"/>
    </source>
</evidence>
<keyword evidence="5" id="KW-0963">Cytoplasm</keyword>
<comment type="similarity">
    <text evidence="4 11">Belongs to the Nudix hydrolase family.</text>
</comment>
<protein>
    <recommendedName>
        <fullName evidence="10">Nucleoside diphosphate-linked moiety X motif 6</fullName>
    </recommendedName>
</protein>
<dbReference type="GO" id="GO:0047631">
    <property type="term" value="F:ADP-ribose diphosphatase activity"/>
    <property type="evidence" value="ECO:0007669"/>
    <property type="project" value="TreeGrafter"/>
</dbReference>
<reference evidence="13" key="2">
    <citation type="journal article" date="2021" name="Genome Biol. Evol.">
        <title>Developing a high-quality reference genome for a parasitic bivalve with doubly uniparental inheritance (Bivalvia: Unionida).</title>
        <authorList>
            <person name="Smith C.H."/>
        </authorList>
    </citation>
    <scope>NUCLEOTIDE SEQUENCE</scope>
    <source>
        <strain evidence="13">CHS0354</strain>
        <tissue evidence="13">Mantle</tissue>
    </source>
</reference>
<keyword evidence="8" id="KW-0539">Nucleus</keyword>
<dbReference type="PANTHER" id="PTHR13994:SF46">
    <property type="entry name" value="NUCLEOSIDE DIPHOSPHATE-LINKED MOIETY X MOTIF 6"/>
    <property type="match status" value="1"/>
</dbReference>
<dbReference type="AlphaFoldDB" id="A0AAE0T722"/>
<dbReference type="InterPro" id="IPR020084">
    <property type="entry name" value="NUDIX_hydrolase_CS"/>
</dbReference>
<evidence type="ECO:0000256" key="6">
    <source>
        <dbReference type="ARBA" id="ARBA00022801"/>
    </source>
</evidence>
<dbReference type="Pfam" id="PF18290">
    <property type="entry name" value="Nudix_hydro"/>
    <property type="match status" value="1"/>
</dbReference>
<dbReference type="GO" id="GO:0005634">
    <property type="term" value="C:nucleus"/>
    <property type="evidence" value="ECO:0007669"/>
    <property type="project" value="UniProtKB-SubCell"/>
</dbReference>
<sequence length="302" mass="35102">MLRLLPQIFTRLASHKKAPYLNQPVTRWQHSEQQLLSLQGLEDHYNGLNINLNQIPLTTTEDEFSRILVRSLSEWRRDKRTAVWLQVPIQHSCYIPVAARLGFEFHHAEHKYAMLKLWMQENQPDATPRFATHQLGVGGVVIKEETREVLVVRDKNRPYTLWKFPGGLADLGEDIESTAVREVFEETGVKAECMSVLAFRQQHTQPGAWGRSDLYVVCRMKPLTFELFPCSNEIVECQWMPVHELQKHAQISTITRRLASLVMFGLEHGFNRVDIKSELMESIHKGLKFYLFHSPLSDEWKS</sequence>
<keyword evidence="14" id="KW-1185">Reference proteome</keyword>
<dbReference type="Gene3D" id="3.40.630.30">
    <property type="match status" value="1"/>
</dbReference>
<evidence type="ECO:0000313" key="13">
    <source>
        <dbReference type="EMBL" id="KAK3604373.1"/>
    </source>
</evidence>
<evidence type="ECO:0000256" key="9">
    <source>
        <dbReference type="ARBA" id="ARBA00057091"/>
    </source>
</evidence>
<reference evidence="13" key="3">
    <citation type="submission" date="2023-05" db="EMBL/GenBank/DDBJ databases">
        <authorList>
            <person name="Smith C.H."/>
        </authorList>
    </citation>
    <scope>NUCLEOTIDE SEQUENCE</scope>
    <source>
        <strain evidence="13">CHS0354</strain>
        <tissue evidence="13">Mantle</tissue>
    </source>
</reference>
<evidence type="ECO:0000256" key="1">
    <source>
        <dbReference type="ARBA" id="ARBA00004123"/>
    </source>
</evidence>
<keyword evidence="6 11" id="KW-0378">Hydrolase</keyword>
<comment type="caution">
    <text evidence="13">The sequence shown here is derived from an EMBL/GenBank/DDBJ whole genome shotgun (WGS) entry which is preliminary data.</text>
</comment>
<dbReference type="PRINTS" id="PR00502">
    <property type="entry name" value="NUDIXFAMILY"/>
</dbReference>
<keyword evidence="7" id="KW-0496">Mitochondrion</keyword>
<name>A0AAE0T722_9BIVA</name>
<dbReference type="GO" id="GO:0005739">
    <property type="term" value="C:mitochondrion"/>
    <property type="evidence" value="ECO:0007669"/>
    <property type="project" value="UniProtKB-SubCell"/>
</dbReference>
<dbReference type="GO" id="GO:0035529">
    <property type="term" value="F:NADH pyrophosphatase activity"/>
    <property type="evidence" value="ECO:0007669"/>
    <property type="project" value="TreeGrafter"/>
</dbReference>
<dbReference type="PRINTS" id="PR01356">
    <property type="entry name" value="GFGPROTEIN"/>
</dbReference>
<dbReference type="SUPFAM" id="SSF55811">
    <property type="entry name" value="Nudix"/>
    <property type="match status" value="1"/>
</dbReference>
<evidence type="ECO:0000256" key="3">
    <source>
        <dbReference type="ARBA" id="ARBA00004496"/>
    </source>
</evidence>
<dbReference type="PROSITE" id="PS00893">
    <property type="entry name" value="NUDIX_BOX"/>
    <property type="match status" value="1"/>
</dbReference>
<evidence type="ECO:0000313" key="14">
    <source>
        <dbReference type="Proteomes" id="UP001195483"/>
    </source>
</evidence>
<dbReference type="InterPro" id="IPR015797">
    <property type="entry name" value="NUDIX_hydrolase-like_dom_sf"/>
</dbReference>
<dbReference type="InterPro" id="IPR003293">
    <property type="entry name" value="Nudix_hydrolase6-like"/>
</dbReference>
<dbReference type="InterPro" id="IPR020476">
    <property type="entry name" value="Nudix_hydrolase"/>
</dbReference>
<dbReference type="GO" id="GO:0051287">
    <property type="term" value="F:NAD binding"/>
    <property type="evidence" value="ECO:0007669"/>
    <property type="project" value="TreeGrafter"/>
</dbReference>
<dbReference type="Gene3D" id="3.90.79.10">
    <property type="entry name" value="Nucleoside Triphosphate Pyrophosphohydrolase"/>
    <property type="match status" value="1"/>
</dbReference>
<reference evidence="13" key="1">
    <citation type="journal article" date="2021" name="Genome Biol. Evol.">
        <title>A High-Quality Reference Genome for a Parasitic Bivalve with Doubly Uniparental Inheritance (Bivalvia: Unionida).</title>
        <authorList>
            <person name="Smith C.H."/>
        </authorList>
    </citation>
    <scope>NUCLEOTIDE SEQUENCE</scope>
    <source>
        <strain evidence="13">CHS0354</strain>
    </source>
</reference>
<dbReference type="InterPro" id="IPR000086">
    <property type="entry name" value="NUDIX_hydrolase_dom"/>
</dbReference>
<proteinExistence type="inferred from homology"/>
<evidence type="ECO:0000256" key="5">
    <source>
        <dbReference type="ARBA" id="ARBA00022490"/>
    </source>
</evidence>
<dbReference type="InterPro" id="IPR040618">
    <property type="entry name" value="Pre-Nudix"/>
</dbReference>
<dbReference type="Proteomes" id="UP001195483">
    <property type="component" value="Unassembled WGS sequence"/>
</dbReference>